<proteinExistence type="predicted"/>
<feature type="domain" description="Major facilitator superfamily (MFS) profile" evidence="6">
    <location>
        <begin position="70"/>
        <end position="490"/>
    </location>
</feature>
<evidence type="ECO:0000313" key="7">
    <source>
        <dbReference type="EMBL" id="OTF74543.1"/>
    </source>
</evidence>
<sequence>MDNVGFEENSSVSDMTAITNDFRSSLPSSINDCSGDNLNERNFPIINDDDDDKSIDFKEKYHVYRIRHFLLLIFITLSLTNAFHWIEYSIIEKIVCDYYGISTFWVNCTSVIYMFIYIIGITPATYVQDRYGLRVCLIFGSSINALGSWIKCLSVSRSRFWVAMIGQTLVAIAQLFTLNIPPMLAAQWFPLNEVTRATAFGVFGNQVGIALGFLIPPLLMPKLNSTSNDDENLSPEQIIDIEHGFNYLVWGLSIITTVIFLLILIFFKNRPEQPPSKAQALIRFMEQSESKQSYMESIVKLIKNPNFVLLFINYGLIAGVFYALSTVLSQMITRTMGPEYLVEAGYMGLTITLSGIIGSVVCGYLLGWSGKYKLVNLLIYIFSLAGTAAFCVAIEIRHINLLFITCALLGFFMTGYLPIGFEYAAEVSYPQPESTSAGLLNASAQIFGIIFTYASTPLIDYYNSVWTNIGYSIVLAIGVLLSFFIKNDLRRQNAQMHSV</sequence>
<dbReference type="PROSITE" id="PS50850">
    <property type="entry name" value="MFS"/>
    <property type="match status" value="1"/>
</dbReference>
<evidence type="ECO:0000259" key="6">
    <source>
        <dbReference type="PROSITE" id="PS50850"/>
    </source>
</evidence>
<keyword evidence="4 5" id="KW-0472">Membrane</keyword>
<comment type="subcellular location">
    <subcellularLocation>
        <location evidence="1">Membrane</location>
        <topology evidence="1">Multi-pass membrane protein</topology>
    </subcellularLocation>
</comment>
<dbReference type="InterPro" id="IPR036259">
    <property type="entry name" value="MFS_trans_sf"/>
</dbReference>
<dbReference type="Pfam" id="PF07690">
    <property type="entry name" value="MFS_1"/>
    <property type="match status" value="1"/>
</dbReference>
<feature type="transmembrane region" description="Helical" evidence="5">
    <location>
        <begin position="247"/>
        <end position="267"/>
    </location>
</feature>
<accession>A0A1Y3B3R8</accession>
<feature type="transmembrane region" description="Helical" evidence="5">
    <location>
        <begin position="344"/>
        <end position="367"/>
    </location>
</feature>
<dbReference type="InterPro" id="IPR020846">
    <property type="entry name" value="MFS_dom"/>
</dbReference>
<dbReference type="SUPFAM" id="SSF103473">
    <property type="entry name" value="MFS general substrate transporter"/>
    <property type="match status" value="1"/>
</dbReference>
<feature type="transmembrane region" description="Helical" evidence="5">
    <location>
        <begin position="68"/>
        <end position="86"/>
    </location>
</feature>
<dbReference type="InterPro" id="IPR049680">
    <property type="entry name" value="FLVCR1-2_SLC49-like"/>
</dbReference>
<feature type="transmembrane region" description="Helical" evidence="5">
    <location>
        <begin position="98"/>
        <end position="119"/>
    </location>
</feature>
<dbReference type="GO" id="GO:0097037">
    <property type="term" value="P:heme export"/>
    <property type="evidence" value="ECO:0007669"/>
    <property type="project" value="TreeGrafter"/>
</dbReference>
<protein>
    <submittedName>
        <fullName evidence="7">MFS-type transporter-like protein</fullName>
    </submittedName>
</protein>
<feature type="transmembrane region" description="Helical" evidence="5">
    <location>
        <begin position="131"/>
        <end position="150"/>
    </location>
</feature>
<evidence type="ECO:0000256" key="3">
    <source>
        <dbReference type="ARBA" id="ARBA00022989"/>
    </source>
</evidence>
<feature type="transmembrane region" description="Helical" evidence="5">
    <location>
        <begin position="162"/>
        <end position="185"/>
    </location>
</feature>
<reference evidence="7 8" key="1">
    <citation type="submission" date="2017-03" db="EMBL/GenBank/DDBJ databases">
        <title>Genome Survey of Euroglyphus maynei.</title>
        <authorList>
            <person name="Arlian L.G."/>
            <person name="Morgan M.S."/>
            <person name="Rider S.D."/>
        </authorList>
    </citation>
    <scope>NUCLEOTIDE SEQUENCE [LARGE SCALE GENOMIC DNA]</scope>
    <source>
        <strain evidence="7">Arlian Lab</strain>
        <tissue evidence="7">Whole body</tissue>
    </source>
</reference>
<evidence type="ECO:0000313" key="8">
    <source>
        <dbReference type="Proteomes" id="UP000194236"/>
    </source>
</evidence>
<dbReference type="PANTHER" id="PTHR10924">
    <property type="entry name" value="MAJOR FACILITATOR SUPERFAMILY PROTEIN-RELATED"/>
    <property type="match status" value="1"/>
</dbReference>
<feature type="transmembrane region" description="Helical" evidence="5">
    <location>
        <begin position="307"/>
        <end position="324"/>
    </location>
</feature>
<comment type="caution">
    <text evidence="7">The sequence shown here is derived from an EMBL/GenBank/DDBJ whole genome shotgun (WGS) entry which is preliminary data.</text>
</comment>
<evidence type="ECO:0000256" key="1">
    <source>
        <dbReference type="ARBA" id="ARBA00004141"/>
    </source>
</evidence>
<keyword evidence="3 5" id="KW-1133">Transmembrane helix</keyword>
<dbReference type="GO" id="GO:0016020">
    <property type="term" value="C:membrane"/>
    <property type="evidence" value="ECO:0007669"/>
    <property type="project" value="UniProtKB-SubCell"/>
</dbReference>
<dbReference type="Proteomes" id="UP000194236">
    <property type="component" value="Unassembled WGS sequence"/>
</dbReference>
<feature type="transmembrane region" description="Helical" evidence="5">
    <location>
        <begin position="465"/>
        <end position="485"/>
    </location>
</feature>
<evidence type="ECO:0000256" key="2">
    <source>
        <dbReference type="ARBA" id="ARBA00022692"/>
    </source>
</evidence>
<dbReference type="AlphaFoldDB" id="A0A1Y3B3R8"/>
<feature type="transmembrane region" description="Helical" evidence="5">
    <location>
        <begin position="402"/>
        <end position="425"/>
    </location>
</feature>
<dbReference type="GO" id="GO:0015232">
    <property type="term" value="F:heme transmembrane transporter activity"/>
    <property type="evidence" value="ECO:0007669"/>
    <property type="project" value="TreeGrafter"/>
</dbReference>
<gene>
    <name evidence="7" type="ORF">BLA29_002755</name>
</gene>
<evidence type="ECO:0000256" key="4">
    <source>
        <dbReference type="ARBA" id="ARBA00023136"/>
    </source>
</evidence>
<keyword evidence="8" id="KW-1185">Reference proteome</keyword>
<evidence type="ECO:0000256" key="5">
    <source>
        <dbReference type="SAM" id="Phobius"/>
    </source>
</evidence>
<feature type="transmembrane region" description="Helical" evidence="5">
    <location>
        <begin position="374"/>
        <end position="396"/>
    </location>
</feature>
<dbReference type="OrthoDB" id="6412155at2759"/>
<dbReference type="PANTHER" id="PTHR10924:SF4">
    <property type="entry name" value="GH15861P"/>
    <property type="match status" value="1"/>
</dbReference>
<name>A0A1Y3B3R8_EURMA</name>
<dbReference type="GO" id="GO:0020037">
    <property type="term" value="F:heme binding"/>
    <property type="evidence" value="ECO:0007669"/>
    <property type="project" value="TreeGrafter"/>
</dbReference>
<dbReference type="EMBL" id="MUJZ01046563">
    <property type="protein sequence ID" value="OTF74543.1"/>
    <property type="molecule type" value="Genomic_DNA"/>
</dbReference>
<organism evidence="7 8">
    <name type="scientific">Euroglyphus maynei</name>
    <name type="common">Mayne's house dust mite</name>
    <dbReference type="NCBI Taxonomy" id="6958"/>
    <lineage>
        <taxon>Eukaryota</taxon>
        <taxon>Metazoa</taxon>
        <taxon>Ecdysozoa</taxon>
        <taxon>Arthropoda</taxon>
        <taxon>Chelicerata</taxon>
        <taxon>Arachnida</taxon>
        <taxon>Acari</taxon>
        <taxon>Acariformes</taxon>
        <taxon>Sarcoptiformes</taxon>
        <taxon>Astigmata</taxon>
        <taxon>Psoroptidia</taxon>
        <taxon>Analgoidea</taxon>
        <taxon>Pyroglyphidae</taxon>
        <taxon>Pyroglyphinae</taxon>
        <taxon>Euroglyphus</taxon>
    </lineage>
</organism>
<dbReference type="InterPro" id="IPR011701">
    <property type="entry name" value="MFS"/>
</dbReference>
<dbReference type="Gene3D" id="1.20.1250.20">
    <property type="entry name" value="MFS general substrate transporter like domains"/>
    <property type="match status" value="1"/>
</dbReference>
<keyword evidence="2 5" id="KW-0812">Transmembrane</keyword>
<feature type="transmembrane region" description="Helical" evidence="5">
    <location>
        <begin position="197"/>
        <end position="219"/>
    </location>
</feature>